<protein>
    <submittedName>
        <fullName evidence="2">Glycosyltransferase family 4 protein</fullName>
    </submittedName>
</protein>
<comment type="caution">
    <text evidence="2">The sequence shown here is derived from an EMBL/GenBank/DDBJ whole genome shotgun (WGS) entry which is preliminary data.</text>
</comment>
<dbReference type="EMBL" id="VCQT01000022">
    <property type="protein sequence ID" value="TMW13611.1"/>
    <property type="molecule type" value="Genomic_DNA"/>
</dbReference>
<dbReference type="SUPFAM" id="SSF53756">
    <property type="entry name" value="UDP-Glycosyltransferase/glycogen phosphorylase"/>
    <property type="match status" value="1"/>
</dbReference>
<dbReference type="PANTHER" id="PTHR45947:SF3">
    <property type="entry name" value="SULFOQUINOVOSYL TRANSFERASE SQD2"/>
    <property type="match status" value="1"/>
</dbReference>
<keyword evidence="3" id="KW-1185">Reference proteome</keyword>
<name>A0ABY2XPJ2_9GAMM</name>
<accession>A0ABY2XPJ2</accession>
<dbReference type="InterPro" id="IPR050194">
    <property type="entry name" value="Glycosyltransferase_grp1"/>
</dbReference>
<dbReference type="InterPro" id="IPR028098">
    <property type="entry name" value="Glyco_trans_4-like_N"/>
</dbReference>
<evidence type="ECO:0000259" key="1">
    <source>
        <dbReference type="Pfam" id="PF13579"/>
    </source>
</evidence>
<proteinExistence type="predicted"/>
<dbReference type="Pfam" id="PF13579">
    <property type="entry name" value="Glyco_trans_4_4"/>
    <property type="match status" value="1"/>
</dbReference>
<dbReference type="CDD" id="cd03801">
    <property type="entry name" value="GT4_PimA-like"/>
    <property type="match status" value="1"/>
</dbReference>
<dbReference type="Proteomes" id="UP000739180">
    <property type="component" value="Unassembled WGS sequence"/>
</dbReference>
<gene>
    <name evidence="2" type="ORF">FGS76_05625</name>
</gene>
<dbReference type="Gene3D" id="3.40.50.2000">
    <property type="entry name" value="Glycogen Phosphorylase B"/>
    <property type="match status" value="2"/>
</dbReference>
<dbReference type="RefSeq" id="WP_138771653.1">
    <property type="nucleotide sequence ID" value="NZ_VCQT01000022.1"/>
</dbReference>
<feature type="domain" description="Glycosyltransferase subfamily 4-like N-terminal" evidence="1">
    <location>
        <begin position="27"/>
        <end position="198"/>
    </location>
</feature>
<dbReference type="Pfam" id="PF13692">
    <property type="entry name" value="Glyco_trans_1_4"/>
    <property type="match status" value="1"/>
</dbReference>
<evidence type="ECO:0000313" key="3">
    <source>
        <dbReference type="Proteomes" id="UP000739180"/>
    </source>
</evidence>
<organism evidence="2 3">
    <name type="scientific">Alloalcanivorax gelatiniphagus</name>
    <dbReference type="NCBI Taxonomy" id="1194167"/>
    <lineage>
        <taxon>Bacteria</taxon>
        <taxon>Pseudomonadati</taxon>
        <taxon>Pseudomonadota</taxon>
        <taxon>Gammaproteobacteria</taxon>
        <taxon>Oceanospirillales</taxon>
        <taxon>Alcanivoracaceae</taxon>
        <taxon>Alloalcanivorax</taxon>
    </lineage>
</organism>
<evidence type="ECO:0000313" key="2">
    <source>
        <dbReference type="EMBL" id="TMW13611.1"/>
    </source>
</evidence>
<reference evidence="2 3" key="1">
    <citation type="submission" date="2019-05" db="EMBL/GenBank/DDBJ databases">
        <title>Genome of Alcanivorax gelatiniphagus, an oil degrading marine bacteria.</title>
        <authorList>
            <person name="Kwon K.K."/>
        </authorList>
    </citation>
    <scope>NUCLEOTIDE SEQUENCE [LARGE SCALE GENOMIC DNA]</scope>
    <source>
        <strain evidence="2 3">MEBiC 08158</strain>
    </source>
</reference>
<sequence length="386" mass="43669">MTGASRKVAHLCLSNYYMDDRAYQENELIEEHARQGHQVLVIASTQVLNTERQREFVAPGRYRNDHGVDVVRLPYHPALPHRLAKSLRVHRGVYQLLEAFAPDAILFHGMCGWELLTVRRYKQAHPEVKFYVDTHTDFINSARGPVSKWGLHYLYYRPIVHRCLNAIDRVLYISALTGRFARDFYGVPDSKLEFYPLGGHPVPDDEYRRLRETIRADLAVPAHGTLFVQSGKQASHKKILEALRAFAEVPDPDFRLVIAGSLLEEVREEAEALIQVDPRVRFLGWQSPAQLKALLCAADVYLQPGSQSSTMQTSLCCRCALILEDMEGHEIYTDGTGWRVTDQAGIVAALQEIQSGAADLDAMKGRAEALARNKLDYAVLARRILH</sequence>
<dbReference type="PANTHER" id="PTHR45947">
    <property type="entry name" value="SULFOQUINOVOSYL TRANSFERASE SQD2"/>
    <property type="match status" value="1"/>
</dbReference>